<feature type="signal peptide" evidence="1">
    <location>
        <begin position="1"/>
        <end position="20"/>
    </location>
</feature>
<reference evidence="2 3" key="1">
    <citation type="journal article" date="2013" name="PLoS ONE">
        <title>Lactobacillus paracasei comparative genomics: towards species pan-genome definition and exploitation of diversity.</title>
        <authorList>
            <person name="Smokvina T."/>
            <person name="Wels M."/>
            <person name="Polka J."/>
            <person name="Chervaux C."/>
            <person name="Brisse S."/>
            <person name="Boekhorst J."/>
            <person name="van Hylckama Vlieg J.E."/>
            <person name="Siezen R.J."/>
        </authorList>
    </citation>
    <scope>NUCLEOTIDE SEQUENCE [LARGE SCALE GENOMIC DNA]</scope>
    <source>
        <strain evidence="2 3">Lpp41</strain>
    </source>
</reference>
<protein>
    <submittedName>
        <fullName evidence="2">ABC transporter substrate binding protein</fullName>
    </submittedName>
</protein>
<comment type="caution">
    <text evidence="2">The sequence shown here is derived from an EMBL/GenBank/DDBJ whole genome shotgun (WGS) entry which is preliminary data.</text>
</comment>
<proteinExistence type="predicted"/>
<dbReference type="PROSITE" id="PS51257">
    <property type="entry name" value="PROKAR_LIPOPROTEIN"/>
    <property type="match status" value="1"/>
</dbReference>
<evidence type="ECO:0000313" key="2">
    <source>
        <dbReference type="EMBL" id="EPC70133.1"/>
    </source>
</evidence>
<sequence length="40" mass="4329">MFKRLLTAFSVMLLAILAVACSTSANLAATKDSSCGYRRF</sequence>
<evidence type="ECO:0000313" key="3">
    <source>
        <dbReference type="Proteomes" id="UP000014244"/>
    </source>
</evidence>
<accession>A0A829H3A4</accession>
<name>A0A829H3A4_LACPA</name>
<keyword evidence="1" id="KW-0732">Signal</keyword>
<evidence type="ECO:0000256" key="1">
    <source>
        <dbReference type="SAM" id="SignalP"/>
    </source>
</evidence>
<gene>
    <name evidence="2" type="ORF">Lpp41_15666</name>
</gene>
<dbReference type="EMBL" id="ANKE01000748">
    <property type="protein sequence ID" value="EPC70133.1"/>
    <property type="molecule type" value="Genomic_DNA"/>
</dbReference>
<organism evidence="2 3">
    <name type="scientific">Lacticaseibacillus paracasei subsp. paracasei Lpp41</name>
    <dbReference type="NCBI Taxonomy" id="1256208"/>
    <lineage>
        <taxon>Bacteria</taxon>
        <taxon>Bacillati</taxon>
        <taxon>Bacillota</taxon>
        <taxon>Bacilli</taxon>
        <taxon>Lactobacillales</taxon>
        <taxon>Lactobacillaceae</taxon>
        <taxon>Lacticaseibacillus</taxon>
    </lineage>
</organism>
<dbReference type="Proteomes" id="UP000014244">
    <property type="component" value="Unassembled WGS sequence"/>
</dbReference>
<feature type="non-terminal residue" evidence="2">
    <location>
        <position position="40"/>
    </location>
</feature>
<dbReference type="AlphaFoldDB" id="A0A829H3A4"/>
<feature type="chain" id="PRO_5039688333" evidence="1">
    <location>
        <begin position="21"/>
        <end position="40"/>
    </location>
</feature>